<name>A0ABN7XEA7_GIGMA</name>
<reference evidence="1 2" key="1">
    <citation type="submission" date="2021-06" db="EMBL/GenBank/DDBJ databases">
        <authorList>
            <person name="Kallberg Y."/>
            <person name="Tangrot J."/>
            <person name="Rosling A."/>
        </authorList>
    </citation>
    <scope>NUCLEOTIDE SEQUENCE [LARGE SCALE GENOMIC DNA]</scope>
    <source>
        <strain evidence="1 2">120-4 pot B 10/14</strain>
    </source>
</reference>
<evidence type="ECO:0000313" key="2">
    <source>
        <dbReference type="Proteomes" id="UP000789901"/>
    </source>
</evidence>
<evidence type="ECO:0000313" key="1">
    <source>
        <dbReference type="EMBL" id="CAG8853340.1"/>
    </source>
</evidence>
<accession>A0ABN7XEA7</accession>
<feature type="non-terminal residue" evidence="1">
    <location>
        <position position="54"/>
    </location>
</feature>
<organism evidence="1 2">
    <name type="scientific">Gigaspora margarita</name>
    <dbReference type="NCBI Taxonomy" id="4874"/>
    <lineage>
        <taxon>Eukaryota</taxon>
        <taxon>Fungi</taxon>
        <taxon>Fungi incertae sedis</taxon>
        <taxon>Mucoromycota</taxon>
        <taxon>Glomeromycotina</taxon>
        <taxon>Glomeromycetes</taxon>
        <taxon>Diversisporales</taxon>
        <taxon>Gigasporaceae</taxon>
        <taxon>Gigaspora</taxon>
    </lineage>
</organism>
<dbReference type="Proteomes" id="UP000789901">
    <property type="component" value="Unassembled WGS sequence"/>
</dbReference>
<proteinExistence type="predicted"/>
<feature type="non-terminal residue" evidence="1">
    <location>
        <position position="1"/>
    </location>
</feature>
<comment type="caution">
    <text evidence="1">The sequence shown here is derived from an EMBL/GenBank/DDBJ whole genome shotgun (WGS) entry which is preliminary data.</text>
</comment>
<protein>
    <submittedName>
        <fullName evidence="1">42186_t:CDS:1</fullName>
    </submittedName>
</protein>
<sequence length="54" mass="6651">YNRDRLYERYEKWKNKTHTERQNILILNQQILALHNNPLLNMADARRLSVLKLM</sequence>
<gene>
    <name evidence="1" type="ORF">GMARGA_LOCUS42161</name>
</gene>
<dbReference type="EMBL" id="CAJVQB010122878">
    <property type="protein sequence ID" value="CAG8853340.1"/>
    <property type="molecule type" value="Genomic_DNA"/>
</dbReference>
<keyword evidence="2" id="KW-1185">Reference proteome</keyword>